<reference evidence="1 2" key="1">
    <citation type="submission" date="2015-01" db="EMBL/GenBank/DDBJ databases">
        <title>Evolution of Trichinella species and genotypes.</title>
        <authorList>
            <person name="Korhonen P.K."/>
            <person name="Edoardo P."/>
            <person name="Giuseppe L.R."/>
            <person name="Gasser R.B."/>
        </authorList>
    </citation>
    <scope>NUCLEOTIDE SEQUENCE [LARGE SCALE GENOMIC DNA]</scope>
    <source>
        <strain evidence="1">ISS3</strain>
    </source>
</reference>
<name>A0A0V1AHN5_TRISP</name>
<comment type="caution">
    <text evidence="1">The sequence shown here is derived from an EMBL/GenBank/DDBJ whole genome shotgun (WGS) entry which is preliminary data.</text>
</comment>
<dbReference type="AlphaFoldDB" id="A0A0V1AHN5"/>
<accession>A0A0V1AHN5</accession>
<keyword evidence="2" id="KW-1185">Reference proteome</keyword>
<gene>
    <name evidence="1" type="ORF">T01_4127</name>
</gene>
<organism evidence="1 2">
    <name type="scientific">Trichinella spiralis</name>
    <name type="common">Trichina worm</name>
    <dbReference type="NCBI Taxonomy" id="6334"/>
    <lineage>
        <taxon>Eukaryota</taxon>
        <taxon>Metazoa</taxon>
        <taxon>Ecdysozoa</taxon>
        <taxon>Nematoda</taxon>
        <taxon>Enoplea</taxon>
        <taxon>Dorylaimia</taxon>
        <taxon>Trichinellida</taxon>
        <taxon>Trichinellidae</taxon>
        <taxon>Trichinella</taxon>
    </lineage>
</organism>
<proteinExistence type="predicted"/>
<evidence type="ECO:0000313" key="1">
    <source>
        <dbReference type="EMBL" id="KRY24157.1"/>
    </source>
</evidence>
<sequence>MILLAVEFSFRPSEESSDVNHSEYYKVNLNTELA</sequence>
<dbReference type="InParanoid" id="A0A0V1AHN5"/>
<dbReference type="EMBL" id="JYDH01001961">
    <property type="protein sequence ID" value="KRY24157.1"/>
    <property type="molecule type" value="Genomic_DNA"/>
</dbReference>
<evidence type="ECO:0000313" key="2">
    <source>
        <dbReference type="Proteomes" id="UP000054776"/>
    </source>
</evidence>
<protein>
    <submittedName>
        <fullName evidence="1">Uncharacterized protein</fullName>
    </submittedName>
</protein>
<dbReference type="Proteomes" id="UP000054776">
    <property type="component" value="Unassembled WGS sequence"/>
</dbReference>